<dbReference type="Proteomes" id="UP000257144">
    <property type="component" value="Unassembled WGS sequence"/>
</dbReference>
<feature type="region of interest" description="Disordered" evidence="1">
    <location>
        <begin position="43"/>
        <end position="71"/>
    </location>
</feature>
<proteinExistence type="predicted"/>
<protein>
    <submittedName>
        <fullName evidence="2">Uncharacterized protein</fullName>
    </submittedName>
</protein>
<evidence type="ECO:0000313" key="2">
    <source>
        <dbReference type="EMBL" id="RDU37152.1"/>
    </source>
</evidence>
<dbReference type="OrthoDB" id="2912291at2"/>
<accession>A0A3D8GS81</accession>
<comment type="caution">
    <text evidence="2">The sequence shown here is derived from an EMBL/GenBank/DDBJ whole genome shotgun (WGS) entry which is preliminary data.</text>
</comment>
<organism evidence="2 3">
    <name type="scientific">Neobacillus piezotolerans</name>
    <dbReference type="NCBI Taxonomy" id="2259171"/>
    <lineage>
        <taxon>Bacteria</taxon>
        <taxon>Bacillati</taxon>
        <taxon>Bacillota</taxon>
        <taxon>Bacilli</taxon>
        <taxon>Bacillales</taxon>
        <taxon>Bacillaceae</taxon>
        <taxon>Neobacillus</taxon>
    </lineage>
</organism>
<dbReference type="RefSeq" id="WP_115451980.1">
    <property type="nucleotide sequence ID" value="NZ_QNQT01000003.1"/>
</dbReference>
<sequence>MADNNEDKRKTNDSGSIAFNVGVVPGDTMAAALDPFGSVAGAPTGQSLENRSGVGIVDANEDGSKTQNTNE</sequence>
<gene>
    <name evidence="2" type="ORF">DRW41_10755</name>
</gene>
<name>A0A3D8GS81_9BACI</name>
<reference evidence="2 3" key="1">
    <citation type="submission" date="2018-07" db="EMBL/GenBank/DDBJ databases">
        <title>Bacillus sp. YLB-04 draft genome sequence.</title>
        <authorList>
            <person name="Yu L."/>
            <person name="Tang X."/>
        </authorList>
    </citation>
    <scope>NUCLEOTIDE SEQUENCE [LARGE SCALE GENOMIC DNA]</scope>
    <source>
        <strain evidence="2 3">YLB-04</strain>
    </source>
</reference>
<dbReference type="AlphaFoldDB" id="A0A3D8GS81"/>
<keyword evidence="3" id="KW-1185">Reference proteome</keyword>
<evidence type="ECO:0000256" key="1">
    <source>
        <dbReference type="SAM" id="MobiDB-lite"/>
    </source>
</evidence>
<dbReference type="EMBL" id="QNQT01000003">
    <property type="protein sequence ID" value="RDU37152.1"/>
    <property type="molecule type" value="Genomic_DNA"/>
</dbReference>
<evidence type="ECO:0000313" key="3">
    <source>
        <dbReference type="Proteomes" id="UP000257144"/>
    </source>
</evidence>